<dbReference type="EMBL" id="CP062796">
    <property type="protein sequence ID" value="QUL99383.1"/>
    <property type="molecule type" value="Genomic_DNA"/>
</dbReference>
<protein>
    <submittedName>
        <fullName evidence="5">Phosphotriesterase-related protein</fullName>
    </submittedName>
</protein>
<dbReference type="Pfam" id="PF02126">
    <property type="entry name" value="PTE"/>
    <property type="match status" value="1"/>
</dbReference>
<dbReference type="GO" id="GO:0016787">
    <property type="term" value="F:hydrolase activity"/>
    <property type="evidence" value="ECO:0007669"/>
    <property type="project" value="UniProtKB-KW"/>
</dbReference>
<keyword evidence="1 3" id="KW-0479">Metal-binding</keyword>
<dbReference type="PANTHER" id="PTHR10819:SF3">
    <property type="entry name" value="PHOSPHOTRIESTERASE-RELATED PROTEIN"/>
    <property type="match status" value="1"/>
</dbReference>
<proteinExistence type="inferred from homology"/>
<accession>A0AAT9LF77</accession>
<reference evidence="5" key="1">
    <citation type="submission" date="2020-10" db="EMBL/GenBank/DDBJ databases">
        <authorList>
            <person name="Kadnikov V."/>
            <person name="Beletsky A.V."/>
            <person name="Mardanov A.V."/>
            <person name="Karnachuk O.V."/>
            <person name="Ravin N.V."/>
        </authorList>
    </citation>
    <scope>NUCLEOTIDE SEQUENCE</scope>
    <source>
        <strain evidence="5">Bu02</strain>
    </source>
</reference>
<comment type="cofactor">
    <cofactor evidence="3">
        <name>a divalent metal cation</name>
        <dbReference type="ChEBI" id="CHEBI:60240"/>
    </cofactor>
    <text evidence="3">Binds 2 divalent metal cations per subunit.</text>
</comment>
<feature type="binding site" evidence="3">
    <location>
        <position position="153"/>
    </location>
    <ligand>
        <name>a divalent metal cation</name>
        <dbReference type="ChEBI" id="CHEBI:60240"/>
        <label>2</label>
    </ligand>
</feature>
<evidence type="ECO:0000256" key="4">
    <source>
        <dbReference type="PROSITE-ProRule" id="PRU00679"/>
    </source>
</evidence>
<feature type="binding site" evidence="3">
    <location>
        <position position="181"/>
    </location>
    <ligand>
        <name>a divalent metal cation</name>
        <dbReference type="ChEBI" id="CHEBI:60240"/>
        <label>2</label>
    </ligand>
</feature>
<dbReference type="InterPro" id="IPR001559">
    <property type="entry name" value="Phosphotriesterase"/>
</dbReference>
<gene>
    <name evidence="5" type="ORF">IMF26_04855</name>
</gene>
<evidence type="ECO:0000256" key="3">
    <source>
        <dbReference type="PIRSR" id="PIRSR601559-52"/>
    </source>
</evidence>
<evidence type="ECO:0000256" key="1">
    <source>
        <dbReference type="ARBA" id="ARBA00022723"/>
    </source>
</evidence>
<dbReference type="PROSITE" id="PS51347">
    <property type="entry name" value="PHOSPHOTRIESTERASE_2"/>
    <property type="match status" value="1"/>
</dbReference>
<evidence type="ECO:0000313" key="5">
    <source>
        <dbReference type="EMBL" id="QUL99383.1"/>
    </source>
</evidence>
<dbReference type="InterPro" id="IPR032466">
    <property type="entry name" value="Metal_Hydrolase"/>
</dbReference>
<dbReference type="Gene3D" id="3.20.20.140">
    <property type="entry name" value="Metal-dependent hydrolases"/>
    <property type="match status" value="1"/>
</dbReference>
<dbReference type="KEGG" id="fcz:IMF26_04855"/>
<reference evidence="5" key="2">
    <citation type="journal article" date="2023" name="Biology">
        <title>Prokaryotic Life Associated with Coal-Fire Gas Vents Revealed by Metagenomics.</title>
        <authorList>
            <person name="Kadnikov V.V."/>
            <person name="Mardanov A.V."/>
            <person name="Beletsky A.V."/>
            <person name="Karnachuk O.V."/>
            <person name="Ravin N.V."/>
        </authorList>
    </citation>
    <scope>NUCLEOTIDE SEQUENCE</scope>
    <source>
        <strain evidence="5">Bu02</strain>
    </source>
</reference>
<dbReference type="PIRSF" id="PIRSF016839">
    <property type="entry name" value="PhP"/>
    <property type="match status" value="1"/>
</dbReference>
<feature type="binding site" evidence="3">
    <location>
        <position position="10"/>
    </location>
    <ligand>
        <name>a divalent metal cation</name>
        <dbReference type="ChEBI" id="CHEBI:60240"/>
        <label>1</label>
    </ligand>
</feature>
<dbReference type="GO" id="GO:0008270">
    <property type="term" value="F:zinc ion binding"/>
    <property type="evidence" value="ECO:0007669"/>
    <property type="project" value="InterPro"/>
</dbReference>
<dbReference type="SUPFAM" id="SSF51556">
    <property type="entry name" value="Metallo-dependent hydrolases"/>
    <property type="match status" value="1"/>
</dbReference>
<feature type="binding site" evidence="3">
    <location>
        <position position="238"/>
    </location>
    <ligand>
        <name>a divalent metal cation</name>
        <dbReference type="ChEBI" id="CHEBI:60240"/>
        <label>1</label>
    </ligand>
</feature>
<feature type="binding site" evidence="3">
    <location>
        <position position="8"/>
    </location>
    <ligand>
        <name>a divalent metal cation</name>
        <dbReference type="ChEBI" id="CHEBI:60240"/>
        <label>1</label>
    </ligand>
</feature>
<evidence type="ECO:0000256" key="2">
    <source>
        <dbReference type="ARBA" id="ARBA00022801"/>
    </source>
</evidence>
<comment type="similarity">
    <text evidence="4">Belongs to the metallo-dependent hydrolases superfamily. Phosphotriesterase family.</text>
</comment>
<keyword evidence="2" id="KW-0378">Hydrolase</keyword>
<name>A0AAT9LF77_9FIRM</name>
<feature type="binding site" evidence="3">
    <location>
        <position position="121"/>
    </location>
    <ligand>
        <name>a divalent metal cation</name>
        <dbReference type="ChEBI" id="CHEBI:60240"/>
        <label>1</label>
    </ligand>
</feature>
<organism evidence="5">
    <name type="scientific">Candidatus Fermentithermobacillus carboniphilus</name>
    <dbReference type="NCBI Taxonomy" id="3085328"/>
    <lineage>
        <taxon>Bacteria</taxon>
        <taxon>Bacillati</taxon>
        <taxon>Bacillota</taxon>
        <taxon>Candidatus Fermentithermobacillia</taxon>
        <taxon>Candidatus Fermentithermobacillales</taxon>
        <taxon>Candidatus Fermentithermobacillaceae</taxon>
        <taxon>Candidatus Fermentithermobacillus</taxon>
    </lineage>
</organism>
<comment type="caution">
    <text evidence="4">Lacks conserved residue(s) required for the propagation of feature annotation.</text>
</comment>
<feature type="binding site" evidence="3">
    <location>
        <position position="121"/>
    </location>
    <ligand>
        <name>a divalent metal cation</name>
        <dbReference type="ChEBI" id="CHEBI:60240"/>
        <label>2</label>
    </ligand>
</feature>
<sequence>MVLKTLCHEHVVIDLSMMKNDPDAQMLDGTAILEDLQQTVASGIQRIIDVTNIGMGRDVRTAKALCEKACVAVSFSTGFYKEPFFPKIVLEKSESELAALMIKEITDGIENTGERAKLIGEIGTGNEISPTEAKVFRAAALAQRETGVPIYTHMTLGRLGLEQVKILKAAGADLEKVVIGHVDLNPELDYYLRLLDHGVYLGFDTIGKQTYQPDALRASLIVKLSNRGYAEKLLLSTDITRLSHLRRYGGYGRAYLMESFVPMLRELGLSDRDLNLMLSEAPEKLFGPF</sequence>
<dbReference type="AlphaFoldDB" id="A0AAT9LF77"/>
<dbReference type="PANTHER" id="PTHR10819">
    <property type="entry name" value="PHOSPHOTRIESTERASE-RELATED"/>
    <property type="match status" value="1"/>
</dbReference>